<accession>A0A4C1YHR9</accession>
<keyword evidence="1" id="KW-1133">Transmembrane helix</keyword>
<protein>
    <recommendedName>
        <fullName evidence="4">Gustatory receptor</fullName>
    </recommendedName>
</protein>
<feature type="transmembrane region" description="Helical" evidence="1">
    <location>
        <begin position="133"/>
        <end position="157"/>
    </location>
</feature>
<feature type="transmembrane region" description="Helical" evidence="1">
    <location>
        <begin position="486"/>
        <end position="515"/>
    </location>
</feature>
<feature type="transmembrane region" description="Helical" evidence="1">
    <location>
        <begin position="86"/>
        <end position="108"/>
    </location>
</feature>
<evidence type="ECO:0008006" key="4">
    <source>
        <dbReference type="Google" id="ProtNLM"/>
    </source>
</evidence>
<evidence type="ECO:0000256" key="1">
    <source>
        <dbReference type="SAM" id="Phobius"/>
    </source>
</evidence>
<comment type="caution">
    <text evidence="2">The sequence shown here is derived from an EMBL/GenBank/DDBJ whole genome shotgun (WGS) entry which is preliminary data.</text>
</comment>
<dbReference type="Proteomes" id="UP000299102">
    <property type="component" value="Unassembled WGS sequence"/>
</dbReference>
<dbReference type="OrthoDB" id="7490805at2759"/>
<evidence type="ECO:0000313" key="3">
    <source>
        <dbReference type="Proteomes" id="UP000299102"/>
    </source>
</evidence>
<keyword evidence="3" id="KW-1185">Reference proteome</keyword>
<organism evidence="2 3">
    <name type="scientific">Eumeta variegata</name>
    <name type="common">Bagworm moth</name>
    <name type="synonym">Eumeta japonica</name>
    <dbReference type="NCBI Taxonomy" id="151549"/>
    <lineage>
        <taxon>Eukaryota</taxon>
        <taxon>Metazoa</taxon>
        <taxon>Ecdysozoa</taxon>
        <taxon>Arthropoda</taxon>
        <taxon>Hexapoda</taxon>
        <taxon>Insecta</taxon>
        <taxon>Pterygota</taxon>
        <taxon>Neoptera</taxon>
        <taxon>Endopterygota</taxon>
        <taxon>Lepidoptera</taxon>
        <taxon>Glossata</taxon>
        <taxon>Ditrysia</taxon>
        <taxon>Tineoidea</taxon>
        <taxon>Psychidae</taxon>
        <taxon>Oiketicinae</taxon>
        <taxon>Eumeta</taxon>
    </lineage>
</organism>
<name>A0A4C1YHR9_EUMVA</name>
<dbReference type="AlphaFoldDB" id="A0A4C1YHR9"/>
<dbReference type="EMBL" id="BGZK01001205">
    <property type="protein sequence ID" value="GBP74362.1"/>
    <property type="molecule type" value="Genomic_DNA"/>
</dbReference>
<keyword evidence="1" id="KW-0472">Membrane</keyword>
<gene>
    <name evidence="2" type="ORF">EVAR_51546_1</name>
</gene>
<feature type="transmembrane region" description="Helical" evidence="1">
    <location>
        <begin position="356"/>
        <end position="375"/>
    </location>
</feature>
<proteinExistence type="predicted"/>
<feature type="transmembrane region" description="Helical" evidence="1">
    <location>
        <begin position="239"/>
        <end position="261"/>
    </location>
</feature>
<evidence type="ECO:0000313" key="2">
    <source>
        <dbReference type="EMBL" id="GBP74362.1"/>
    </source>
</evidence>
<keyword evidence="1" id="KW-0812">Transmembrane</keyword>
<sequence length="592" mass="67444">MLGGNEYLLNNIVGEDLQRALRPFDLVRELLLVSKYRIKNNFITPRSRMYHVLSLGILLVFLYGYYDISDCISYGRCSMLTYVIHPVAYAMTTATAAYHSASAVELVIKMQRINKKLRVAGVSNLLHRSRRNWYYFICVHFTHISKAILVVIQINVLSMYTRLLSGIIMDLEILYATFIVDFLSSRMDSWITVFGNANERLVIIGGVNKDSHNNAPLIFGIIKDILEAFRIHKNVCQSVVLIHSVLTFMQCLLGIEVLIAMSKNQAPRLYGLPKVHKEGEPFRPVVSYVQAPTHKLGKFDWNSIGGASEIDIVSEIEIRSENSTRRLAKNVLRLCSKRYRKMRACGFFTVDAALPLRLLALITTYCIVLLQFAFFPASKIPGGNEYLLNNAVGEDLQRALKPFYLVKELFLVSNYRIRDNFITPRPRKGCSSITYAFYPVAYATIMATKAYYSAYAVKLVTKMQGINKKLRVAGAPNFLQVSRKNWCYAVCVNLALGMSVLGMFSTISSIVIFILNLSPLICSIMLSTTCERFDCGVGRVQRACVDILDVPNCTRELKQGRVLDRHRERDRYSCMYRYQDLNQKRRGGRNRD</sequence>
<feature type="transmembrane region" description="Helical" evidence="1">
    <location>
        <begin position="49"/>
        <end position="66"/>
    </location>
</feature>
<reference evidence="2 3" key="1">
    <citation type="journal article" date="2019" name="Commun. Biol.">
        <title>The bagworm genome reveals a unique fibroin gene that provides high tensile strength.</title>
        <authorList>
            <person name="Kono N."/>
            <person name="Nakamura H."/>
            <person name="Ohtoshi R."/>
            <person name="Tomita M."/>
            <person name="Numata K."/>
            <person name="Arakawa K."/>
        </authorList>
    </citation>
    <scope>NUCLEOTIDE SEQUENCE [LARGE SCALE GENOMIC DNA]</scope>
</reference>